<accession>A0A834R5L2</accession>
<evidence type="ECO:0000313" key="4">
    <source>
        <dbReference type="EnsemblMetazoa" id="KAF7490892.1"/>
    </source>
</evidence>
<dbReference type="OrthoDB" id="6511428at2759"/>
<reference evidence="3" key="2">
    <citation type="submission" date="2020-01" db="EMBL/GenBank/DDBJ databases">
        <authorList>
            <person name="Korhonen P.K.K."/>
            <person name="Guangxu M.G."/>
            <person name="Wang T.W."/>
            <person name="Stroehlein A.J.S."/>
            <person name="Young N.D."/>
            <person name="Ang C.-S.A."/>
            <person name="Fernando D.W.F."/>
            <person name="Lu H.L."/>
            <person name="Taylor S.T."/>
            <person name="Ehtesham M.E.M."/>
            <person name="Najaraj S.H.N."/>
            <person name="Harsha G.H.G."/>
            <person name="Madugundu A.M."/>
            <person name="Renuse S.R."/>
            <person name="Holt D.H."/>
            <person name="Pandey A.P."/>
            <person name="Papenfuss A.P."/>
            <person name="Gasser R.B.G."/>
            <person name="Fischer K.F."/>
        </authorList>
    </citation>
    <scope>NUCLEOTIDE SEQUENCE</scope>
    <source>
        <strain evidence="3">SSS_KF_BRIS2020</strain>
    </source>
</reference>
<name>A0A834R5L2_SARSC</name>
<feature type="region of interest" description="Disordered" evidence="1">
    <location>
        <begin position="72"/>
        <end position="91"/>
    </location>
</feature>
<proteinExistence type="predicted"/>
<evidence type="ECO:0000313" key="5">
    <source>
        <dbReference type="Proteomes" id="UP000070412"/>
    </source>
</evidence>
<reference evidence="5" key="1">
    <citation type="journal article" date="2020" name="PLoS Negl. Trop. Dis.">
        <title>High-quality nuclear genome for Sarcoptes scabiei-A critical resource for a neglected parasite.</title>
        <authorList>
            <person name="Korhonen P.K."/>
            <person name="Gasser R.B."/>
            <person name="Ma G."/>
            <person name="Wang T."/>
            <person name="Stroehlein A.J."/>
            <person name="Young N.D."/>
            <person name="Ang C.S."/>
            <person name="Fernando D.D."/>
            <person name="Lu H.C."/>
            <person name="Taylor S."/>
            <person name="Reynolds S.L."/>
            <person name="Mofiz E."/>
            <person name="Najaraj S.H."/>
            <person name="Gowda H."/>
            <person name="Madugundu A."/>
            <person name="Renuse S."/>
            <person name="Holt D."/>
            <person name="Pandey A."/>
            <person name="Papenfuss A.T."/>
            <person name="Fischer K."/>
        </authorList>
    </citation>
    <scope>NUCLEOTIDE SEQUENCE [LARGE SCALE GENOMIC DNA]</scope>
</reference>
<keyword evidence="2" id="KW-0812">Transmembrane</keyword>
<feature type="region of interest" description="Disordered" evidence="1">
    <location>
        <begin position="198"/>
        <end position="220"/>
    </location>
</feature>
<protein>
    <submittedName>
        <fullName evidence="3 4">Uncharacterized protein</fullName>
    </submittedName>
</protein>
<dbReference type="EMBL" id="WVUK01000062">
    <property type="protein sequence ID" value="KAF7490892.1"/>
    <property type="molecule type" value="Genomic_DNA"/>
</dbReference>
<feature type="compositionally biased region" description="Acidic residues" evidence="1">
    <location>
        <begin position="75"/>
        <end position="91"/>
    </location>
</feature>
<keyword evidence="2" id="KW-0472">Membrane</keyword>
<dbReference type="Proteomes" id="UP000070412">
    <property type="component" value="Unassembled WGS sequence"/>
</dbReference>
<evidence type="ECO:0000256" key="1">
    <source>
        <dbReference type="SAM" id="MobiDB-lite"/>
    </source>
</evidence>
<gene>
    <name evidence="3" type="ORF">SSS_2492</name>
</gene>
<evidence type="ECO:0000313" key="3">
    <source>
        <dbReference type="EMBL" id="KAF7490892.1"/>
    </source>
</evidence>
<reference evidence="4" key="3">
    <citation type="submission" date="2022-06" db="UniProtKB">
        <authorList>
            <consortium name="EnsemblMetazoa"/>
        </authorList>
    </citation>
    <scope>IDENTIFICATION</scope>
</reference>
<evidence type="ECO:0000256" key="2">
    <source>
        <dbReference type="SAM" id="Phobius"/>
    </source>
</evidence>
<feature type="transmembrane region" description="Helical" evidence="2">
    <location>
        <begin position="166"/>
        <end position="188"/>
    </location>
</feature>
<feature type="compositionally biased region" description="Basic and acidic residues" evidence="1">
    <location>
        <begin position="200"/>
        <end position="217"/>
    </location>
</feature>
<dbReference type="AlphaFoldDB" id="A0A834R5L2"/>
<organism evidence="3">
    <name type="scientific">Sarcoptes scabiei</name>
    <name type="common">Itch mite</name>
    <name type="synonym">Acarus scabiei</name>
    <dbReference type="NCBI Taxonomy" id="52283"/>
    <lineage>
        <taxon>Eukaryota</taxon>
        <taxon>Metazoa</taxon>
        <taxon>Ecdysozoa</taxon>
        <taxon>Arthropoda</taxon>
        <taxon>Chelicerata</taxon>
        <taxon>Arachnida</taxon>
        <taxon>Acari</taxon>
        <taxon>Acariformes</taxon>
        <taxon>Sarcoptiformes</taxon>
        <taxon>Astigmata</taxon>
        <taxon>Psoroptidia</taxon>
        <taxon>Sarcoptoidea</taxon>
        <taxon>Sarcoptidae</taxon>
        <taxon>Sarcoptinae</taxon>
        <taxon>Sarcoptes</taxon>
    </lineage>
</organism>
<dbReference type="EnsemblMetazoa" id="SSS_2492s_mrna">
    <property type="protein sequence ID" value="KAF7490892.1"/>
    <property type="gene ID" value="SSS_2492"/>
</dbReference>
<keyword evidence="5" id="KW-1185">Reference proteome</keyword>
<feature type="transmembrane region" description="Helical" evidence="2">
    <location>
        <begin position="12"/>
        <end position="34"/>
    </location>
</feature>
<sequence length="240" mass="28274">MNDSMRFRFEKHTIIIFTLANLCILFWVVFNLIIEKDDPKTSTIQTSYGILMRASSETIFKQHNDIDRFRHDYYDSDDEDDGDGDGEEDLYDDENEYSVDGNLHQNIDDQFSIEMFSSLTEILVDLIGLIAILKENYYLCIFFAVFGGLNVCGSILYYCQTLSTNSFIQMCLVVVFYAILIIFVYDLYRKKRRQKQQQQQHEKRAAKNETGEEEWNKTKQNQSNHYDFIRTPTIIELSDL</sequence>
<feature type="transmembrane region" description="Helical" evidence="2">
    <location>
        <begin position="137"/>
        <end position="160"/>
    </location>
</feature>
<keyword evidence="2" id="KW-1133">Transmembrane helix</keyword>